<dbReference type="EMBL" id="BK002637">
    <property type="protein sequence ID" value="DAA04143.1"/>
    <property type="molecule type" value="Genomic_DNA"/>
</dbReference>
<gene>
    <name evidence="2" type="ORF">HDC14321</name>
</gene>
<evidence type="ECO:0000313" key="2">
    <source>
        <dbReference type="EMBL" id="DAA04143.1"/>
    </source>
</evidence>
<name>Q6IJS9_DROME</name>
<protein>
    <submittedName>
        <fullName evidence="2">HDC14321</fullName>
    </submittedName>
</protein>
<dbReference type="AlphaFoldDB" id="Q6IJS9"/>
<reference evidence="2" key="1">
    <citation type="journal article" date="2003" name="Genome Biol.">
        <title>An integrated gene annotation and transcriptional profiling approach towards the full gene content of the Drosophila genome.</title>
        <authorList>
            <person name="Hild M."/>
            <person name="Beckmann B."/>
            <person name="Haas S.A."/>
            <person name="Koch B."/>
            <person name="Solovyev V."/>
            <person name="Busold C."/>
            <person name="Fellenberg K."/>
            <person name="Boutros M."/>
            <person name="Vingron M."/>
            <person name="Sauer F."/>
            <person name="Hoheisel J.D."/>
            <person name="Paro R."/>
        </authorList>
    </citation>
    <scope>NUCLEOTIDE SEQUENCE</scope>
</reference>
<accession>Q6IJS9</accession>
<feature type="region of interest" description="Disordered" evidence="1">
    <location>
        <begin position="1"/>
        <end position="28"/>
    </location>
</feature>
<sequence>MPRSDPGPGPTSSSKSKTKSRPKALSKFYPPKNSLRSFGTLWPSCTMAINLHRKLYVLCGVKGGGIRTSGHGSPQDCVKYAQLLGRTECCTRRRWYCGPGHLELTQRHKAHYDDDQLDYGQKGKQCWPT</sequence>
<proteinExistence type="predicted"/>
<evidence type="ECO:0000256" key="1">
    <source>
        <dbReference type="SAM" id="MobiDB-lite"/>
    </source>
</evidence>
<organism evidence="2">
    <name type="scientific">Drosophila melanogaster</name>
    <name type="common">Fruit fly</name>
    <dbReference type="NCBI Taxonomy" id="7227"/>
    <lineage>
        <taxon>Eukaryota</taxon>
        <taxon>Metazoa</taxon>
        <taxon>Ecdysozoa</taxon>
        <taxon>Arthropoda</taxon>
        <taxon>Hexapoda</taxon>
        <taxon>Insecta</taxon>
        <taxon>Pterygota</taxon>
        <taxon>Neoptera</taxon>
        <taxon>Endopterygota</taxon>
        <taxon>Diptera</taxon>
        <taxon>Brachycera</taxon>
        <taxon>Muscomorpha</taxon>
        <taxon>Ephydroidea</taxon>
        <taxon>Drosophilidae</taxon>
        <taxon>Drosophila</taxon>
        <taxon>Sophophora</taxon>
    </lineage>
</organism>